<keyword evidence="4" id="KW-0808">Transferase</keyword>
<organism evidence="11 12">
    <name type="scientific">Wickerhamomyces mucosus</name>
    <dbReference type="NCBI Taxonomy" id="1378264"/>
    <lineage>
        <taxon>Eukaryota</taxon>
        <taxon>Fungi</taxon>
        <taxon>Dikarya</taxon>
        <taxon>Ascomycota</taxon>
        <taxon>Saccharomycotina</taxon>
        <taxon>Saccharomycetes</taxon>
        <taxon>Phaffomycetales</taxon>
        <taxon>Wickerhamomycetaceae</taxon>
        <taxon>Wickerhamomyces</taxon>
    </lineage>
</organism>
<dbReference type="Gene3D" id="3.40.640.10">
    <property type="entry name" value="Type I PLP-dependent aspartate aminotransferase-like (Major domain)"/>
    <property type="match status" value="1"/>
</dbReference>
<dbReference type="PANTHER" id="PTHR11751:SF29">
    <property type="entry name" value="ALANINE TRANSAMINASE"/>
    <property type="match status" value="1"/>
</dbReference>
<dbReference type="FunFam" id="3.40.640.10:FF:000012">
    <property type="entry name" value="alanine aminotransferase 2"/>
    <property type="match status" value="1"/>
</dbReference>
<comment type="caution">
    <text evidence="11">The sequence shown here is derived from an EMBL/GenBank/DDBJ whole genome shotgun (WGS) entry which is preliminary data.</text>
</comment>
<reference evidence="11" key="1">
    <citation type="journal article" date="2021" name="Open Biol.">
        <title>Shared evolutionary footprints suggest mitochondrial oxidative damage underlies multiple complex I losses in fungi.</title>
        <authorList>
            <person name="Schikora-Tamarit M.A."/>
            <person name="Marcet-Houben M."/>
            <person name="Nosek J."/>
            <person name="Gabaldon T."/>
        </authorList>
    </citation>
    <scope>NUCLEOTIDE SEQUENCE</scope>
    <source>
        <strain evidence="11">CBS6341</strain>
    </source>
</reference>
<dbReference type="FunFam" id="3.90.1150.10:FF:000151">
    <property type="entry name" value="Alanine aminotransferase 2"/>
    <property type="match status" value="1"/>
</dbReference>
<evidence type="ECO:0000256" key="4">
    <source>
        <dbReference type="ARBA" id="ARBA00022679"/>
    </source>
</evidence>
<comment type="similarity">
    <text evidence="6">Belongs to the class-I pyridoxal-phosphate-dependent aminotransferase family. Alanine aminotransferase subfamily.</text>
</comment>
<sequence>MNSYRFKIIPLNKFQSIKNLNHNNSIQNFNNIINKRFNHFNAAPKLSLDDVNPRVIKAEYAVRGLIPNKAEELRKKLLRHPNELPFKQIINANIGNPQQLKQKPITFYRSVLSILQNPSLLNDNHDSSSSINYPQDVKDRASKLLKEIGSVGAYSQSQGSLIVRESIAKFITNRDDGALAHPNDIYLTTGASDAVKLVFEVILNGERDNGVLIPIPQYPLYTAAIALKNSTPIPYYLNESDNWSTDPQKIEELVLSSLKFGIKPKILVVINPGNPTGSVLNQDNIKDILQIAAKYGIVIIADEVYQNNVFEGKKFHSFKKILLELQQNRDEFDNVQLVSLHSSSKGVSGECGQRGGYMELIGFNHEILKLFDKLVSISLCPVVTGQALMELITNPPQKGDPSYELFQFETNSIHESYKSKADALYNAFKQLDNIEVQKPQGAMYLFPKILFNERILNASKELNLQPDEFYCLKLLEQTGICVVPGSGFGQVEGTFHVRTTFLPPGNEWIHEWAKFHQNFFKKFS</sequence>
<dbReference type="CDD" id="cd00609">
    <property type="entry name" value="AAT_like"/>
    <property type="match status" value="1"/>
</dbReference>
<dbReference type="Gene3D" id="1.10.287.1970">
    <property type="match status" value="1"/>
</dbReference>
<dbReference type="Pfam" id="PF00155">
    <property type="entry name" value="Aminotran_1_2"/>
    <property type="match status" value="1"/>
</dbReference>
<comment type="cofactor">
    <cofactor evidence="1">
        <name>pyridoxal 5'-phosphate</name>
        <dbReference type="ChEBI" id="CHEBI:597326"/>
    </cofactor>
</comment>
<name>A0A9P8PMJ8_9ASCO</name>
<dbReference type="FunFam" id="1.10.287.1970:FF:000001">
    <property type="entry name" value="Alanine aminotransferase 2"/>
    <property type="match status" value="1"/>
</dbReference>
<dbReference type="Gene3D" id="3.90.1150.10">
    <property type="entry name" value="Aspartate Aminotransferase, domain 1"/>
    <property type="match status" value="1"/>
</dbReference>
<comment type="subunit">
    <text evidence="2">Homodimer.</text>
</comment>
<dbReference type="GO" id="GO:0008483">
    <property type="term" value="F:transaminase activity"/>
    <property type="evidence" value="ECO:0007669"/>
    <property type="project" value="UniProtKB-KW"/>
</dbReference>
<reference evidence="11" key="2">
    <citation type="submission" date="2021-01" db="EMBL/GenBank/DDBJ databases">
        <authorList>
            <person name="Schikora-Tamarit M.A."/>
        </authorList>
    </citation>
    <scope>NUCLEOTIDE SEQUENCE</scope>
    <source>
        <strain evidence="11">CBS6341</strain>
    </source>
</reference>
<dbReference type="EMBL" id="JAEUBF010000905">
    <property type="protein sequence ID" value="KAH3674235.1"/>
    <property type="molecule type" value="Genomic_DNA"/>
</dbReference>
<dbReference type="PANTHER" id="PTHR11751">
    <property type="entry name" value="ALANINE AMINOTRANSFERASE"/>
    <property type="match status" value="1"/>
</dbReference>
<evidence type="ECO:0000259" key="10">
    <source>
        <dbReference type="Pfam" id="PF00155"/>
    </source>
</evidence>
<dbReference type="SUPFAM" id="SSF53383">
    <property type="entry name" value="PLP-dependent transferases"/>
    <property type="match status" value="1"/>
</dbReference>
<feature type="domain" description="Aminotransferase class I/classII large" evidence="10">
    <location>
        <begin position="122"/>
        <end position="501"/>
    </location>
</feature>
<evidence type="ECO:0000313" key="12">
    <source>
        <dbReference type="Proteomes" id="UP000769528"/>
    </source>
</evidence>
<keyword evidence="5" id="KW-0663">Pyridoxal phosphate</keyword>
<dbReference type="AlphaFoldDB" id="A0A9P8PMJ8"/>
<evidence type="ECO:0000256" key="3">
    <source>
        <dbReference type="ARBA" id="ARBA00022576"/>
    </source>
</evidence>
<protein>
    <recommendedName>
        <fullName evidence="7">Glutamate pyruvate transaminase</fullName>
    </recommendedName>
    <alternativeName>
        <fullName evidence="8">Glutamic--alanine transaminase</fullName>
    </alternativeName>
    <alternativeName>
        <fullName evidence="9">Glutamic--pyruvic transaminase</fullName>
    </alternativeName>
</protein>
<gene>
    <name evidence="11" type="ORF">WICMUC_003477</name>
</gene>
<dbReference type="InterPro" id="IPR015421">
    <property type="entry name" value="PyrdxlP-dep_Trfase_major"/>
</dbReference>
<evidence type="ECO:0000256" key="6">
    <source>
        <dbReference type="ARBA" id="ARBA00025785"/>
    </source>
</evidence>
<dbReference type="InterPro" id="IPR045088">
    <property type="entry name" value="ALAT1/2-like"/>
</dbReference>
<keyword evidence="3" id="KW-0032">Aminotransferase</keyword>
<evidence type="ECO:0000256" key="2">
    <source>
        <dbReference type="ARBA" id="ARBA00011738"/>
    </source>
</evidence>
<evidence type="ECO:0000256" key="7">
    <source>
        <dbReference type="ARBA" id="ARBA00077894"/>
    </source>
</evidence>
<dbReference type="GO" id="GO:0030170">
    <property type="term" value="F:pyridoxal phosphate binding"/>
    <property type="evidence" value="ECO:0007669"/>
    <property type="project" value="InterPro"/>
</dbReference>
<evidence type="ECO:0000256" key="8">
    <source>
        <dbReference type="ARBA" id="ARBA00078532"/>
    </source>
</evidence>
<dbReference type="OrthoDB" id="1732682at2759"/>
<dbReference type="InterPro" id="IPR015424">
    <property type="entry name" value="PyrdxlP-dep_Trfase"/>
</dbReference>
<dbReference type="InterPro" id="IPR015422">
    <property type="entry name" value="PyrdxlP-dep_Trfase_small"/>
</dbReference>
<proteinExistence type="inferred from homology"/>
<evidence type="ECO:0000256" key="1">
    <source>
        <dbReference type="ARBA" id="ARBA00001933"/>
    </source>
</evidence>
<evidence type="ECO:0000313" key="11">
    <source>
        <dbReference type="EMBL" id="KAH3674235.1"/>
    </source>
</evidence>
<accession>A0A9P8PMJ8</accession>
<evidence type="ECO:0000256" key="9">
    <source>
        <dbReference type="ARBA" id="ARBA00080525"/>
    </source>
</evidence>
<dbReference type="InterPro" id="IPR004839">
    <property type="entry name" value="Aminotransferase_I/II_large"/>
</dbReference>
<keyword evidence="12" id="KW-1185">Reference proteome</keyword>
<evidence type="ECO:0000256" key="5">
    <source>
        <dbReference type="ARBA" id="ARBA00022898"/>
    </source>
</evidence>
<dbReference type="Proteomes" id="UP000769528">
    <property type="component" value="Unassembled WGS sequence"/>
</dbReference>